<comment type="caution">
    <text evidence="1">The sequence shown here is derived from an EMBL/GenBank/DDBJ whole genome shotgun (WGS) entry which is preliminary data.</text>
</comment>
<evidence type="ECO:0000313" key="1">
    <source>
        <dbReference type="EMBL" id="MBC8575850.1"/>
    </source>
</evidence>
<proteinExistence type="predicted"/>
<dbReference type="Proteomes" id="UP000658131">
    <property type="component" value="Unassembled WGS sequence"/>
</dbReference>
<dbReference type="RefSeq" id="WP_262399420.1">
    <property type="nucleotide sequence ID" value="NZ_JACRTB010000007.1"/>
</dbReference>
<accession>A0ABR7NHK2</accession>
<keyword evidence="2" id="KW-1185">Reference proteome</keyword>
<gene>
    <name evidence="1" type="ORF">H8717_05415</name>
</gene>
<protein>
    <submittedName>
        <fullName evidence="1">Uncharacterized protein</fullName>
    </submittedName>
</protein>
<sequence length="153" mass="14851">MLEATLKVIISAPELTAALLALAGASAGNRGMSAAASGPAAVAPAPAAAAPAPATPAPAQITAASQPAAAPIAAPAPVPVPQPVAAPVPLAAAPAYTIEQLAHAGADLYMRDPAKGQQAQALLAQFGVQAVTQLPKERYGEFATALRGLGANL</sequence>
<name>A0ABR7NHK2_9FIRM</name>
<organism evidence="1 2">
    <name type="scientific">Yanshouia hominis</name>
    <dbReference type="NCBI Taxonomy" id="2763673"/>
    <lineage>
        <taxon>Bacteria</taxon>
        <taxon>Bacillati</taxon>
        <taxon>Bacillota</taxon>
        <taxon>Clostridia</taxon>
        <taxon>Eubacteriales</taxon>
        <taxon>Oscillospiraceae</taxon>
        <taxon>Yanshouia</taxon>
    </lineage>
</organism>
<dbReference type="EMBL" id="JACRTB010000007">
    <property type="protein sequence ID" value="MBC8575850.1"/>
    <property type="molecule type" value="Genomic_DNA"/>
</dbReference>
<evidence type="ECO:0000313" key="2">
    <source>
        <dbReference type="Proteomes" id="UP000658131"/>
    </source>
</evidence>
<reference evidence="1 2" key="1">
    <citation type="submission" date="2020-08" db="EMBL/GenBank/DDBJ databases">
        <title>Genome public.</title>
        <authorList>
            <person name="Liu C."/>
            <person name="Sun Q."/>
        </authorList>
    </citation>
    <scope>NUCLEOTIDE SEQUENCE [LARGE SCALE GENOMIC DNA]</scope>
    <source>
        <strain evidence="1 2">BX1</strain>
    </source>
</reference>